<dbReference type="Proteomes" id="UP000824246">
    <property type="component" value="Unassembled WGS sequence"/>
</dbReference>
<dbReference type="EMBL" id="DXFB01000056">
    <property type="protein sequence ID" value="HIX45023.1"/>
    <property type="molecule type" value="Genomic_DNA"/>
</dbReference>
<evidence type="ECO:0000313" key="8">
    <source>
        <dbReference type="Proteomes" id="UP000824246"/>
    </source>
</evidence>
<keyword evidence="2" id="KW-0812">Transmembrane</keyword>
<evidence type="ECO:0000256" key="4">
    <source>
        <dbReference type="ARBA" id="ARBA00023136"/>
    </source>
</evidence>
<dbReference type="Pfam" id="PF04357">
    <property type="entry name" value="TamB"/>
    <property type="match status" value="1"/>
</dbReference>
<sequence>LSQYLGVPLEIARVEISPFNKVELFGVLLPDQRGDTLLYAHKIAAGIDIWELPGGKIDLSNIQLFGLDLRIVRDSTEAPTNLQFVIDAFTDTTRKRDDTAINLAIQSALVRRSSVSYDVLSAPRKPQGQFDANHVAVTDLLATLSLKAFHKDSVNLYIKRLSGKEQSGFQLDRLTLRVEGNRRRIAASQFLLQVGNTRLSTDTAAVLFPSAADGFAFTDSTRLFFVMNDAVIVPSDFAPLLPALQQFDMPVSLASVVDGRLDDLRARQVSVVCGDNAVRLGVSFAVRHIMHSDSFSVDCPSFELAAREGALSAMARNFNITDARTIQMLDSLGQVTIEGSLAGEMPHFEGKMQLHTAAGGVQAHGTLHRNDDKQSYAVSGDILTEGIDLAQVMGRNSPWGTVALDLHANCNLYADASPAGGLSGKIGRFDYNGYSYENVNLDAAYRNRIVNGRVEIDDPNARVAVEGRARINGRSTWADLQIMCDDIALDALHLSDAYPGYRLSFSLDAAYTGNRLDNANGFIGVDSLLFTNGESQFVWNRFRIEARNDTLPQRIEVESDYINGEVTGHYTFSSLGRSLHDMLAALLPTAVPAEPTASRRRNRRVPDNDMEWHFVITPHVEMAQILRMPFTITDRIRIDGHIRDLEQTARLSMDIPNLWIGRNHIEDAAVYINRKGDKLDYSLQAGYINKKKISTMWSVRGDIGQDNIDVGIHWNTNTASTYCGAIRLDTHIMPCPVRPEEVDLAVTVQPTQFVINDTVWDIKPANILLHDKNIIVDRLELSRPSQHIYIEGVASENPADTMHIDLRDINLDYIFETLNIDFVMFGGRATGRVDAANLFSPTPYLATQRLDVRDFSYNHAVFGDISLLSMWNPDNMGILLKGIITGKEQNESYVDGYIFPTLDSLSIDFNVDRVPLAFIRPFVGNILSDVDGMASGQLTLGGNFKRIFLTGDAYAYDFSFGVPFINTRYYVTDSVHFTKESIWFRDITVGDGRGNTARADGILRHRYFANLEYDIDIHDAVDLLVFNMPPTSGASFYGKVFGTGGVAIKGDDFRTDINVNMLTENDSEFTFVLTNTANAADYSFLTFTDSTAEAAKARRQVVTEVDSTVLRNNMMMEEHVAAPKPKNVLFLTVQADITPQADIVLVMDEVLGDKMEANGEGNIRVEYNTGEDDFKMYGSYTVNNGSYNFSLQDIITRDFSITSGSTVSFRGSPMDATLDINAVYSLQANLADLDESFVTESELTRTTVPVHTILKISGDLTHPDIGFDIELPTVSADIDSKMRSIISTDEMMNREIIYLLALNRFFTPDYSIGQNGNNEWVSMASSTISSSLGSILGQISENWNISPNFRSDKGDFSDMEVDLVLSSQLLNNRLIFNGNFGYRDKRYNSTNFVGDFDIEYLLTESGNLRLKGYNHFNDRNYSMRTALTTQGIGIMYTHDFNSWLNFFDRPARSKKEKEEKRRKGKNTARQEQPADTVPALAPDTVQAVVEPLVSPVAADTVPTLAPDTIQVAAPMVPKGK</sequence>
<name>A0A9D2APE9_9BACT</name>
<organism evidence="7 8">
    <name type="scientific">Candidatus Barnesiella excrementipullorum</name>
    <dbReference type="NCBI Taxonomy" id="2838479"/>
    <lineage>
        <taxon>Bacteria</taxon>
        <taxon>Pseudomonadati</taxon>
        <taxon>Bacteroidota</taxon>
        <taxon>Bacteroidia</taxon>
        <taxon>Bacteroidales</taxon>
        <taxon>Barnesiellaceae</taxon>
        <taxon>Barnesiella</taxon>
    </lineage>
</organism>
<protein>
    <submittedName>
        <fullName evidence="7">Translocation/assembly module TamB</fullName>
    </submittedName>
</protein>
<reference evidence="7" key="2">
    <citation type="submission" date="2021-04" db="EMBL/GenBank/DDBJ databases">
        <authorList>
            <person name="Gilroy R."/>
        </authorList>
    </citation>
    <scope>NUCLEOTIDE SEQUENCE</scope>
    <source>
        <strain evidence="7">ChiHjej12B11-16260</strain>
    </source>
</reference>
<accession>A0A9D2APE9</accession>
<proteinExistence type="predicted"/>
<evidence type="ECO:0000256" key="3">
    <source>
        <dbReference type="ARBA" id="ARBA00022989"/>
    </source>
</evidence>
<keyword evidence="3" id="KW-1133">Transmembrane helix</keyword>
<evidence type="ECO:0000313" key="7">
    <source>
        <dbReference type="EMBL" id="HIX45023.1"/>
    </source>
</evidence>
<feature type="non-terminal residue" evidence="7">
    <location>
        <position position="1"/>
    </location>
</feature>
<evidence type="ECO:0000256" key="2">
    <source>
        <dbReference type="ARBA" id="ARBA00022692"/>
    </source>
</evidence>
<feature type="region of interest" description="Disordered" evidence="5">
    <location>
        <begin position="1454"/>
        <end position="1481"/>
    </location>
</feature>
<dbReference type="InterPro" id="IPR007452">
    <property type="entry name" value="TamB_C"/>
</dbReference>
<evidence type="ECO:0000259" key="6">
    <source>
        <dbReference type="Pfam" id="PF04357"/>
    </source>
</evidence>
<dbReference type="GO" id="GO:0009306">
    <property type="term" value="P:protein secretion"/>
    <property type="evidence" value="ECO:0007669"/>
    <property type="project" value="InterPro"/>
</dbReference>
<keyword evidence="4" id="KW-0472">Membrane</keyword>
<dbReference type="GO" id="GO:0005886">
    <property type="term" value="C:plasma membrane"/>
    <property type="evidence" value="ECO:0007669"/>
    <property type="project" value="InterPro"/>
</dbReference>
<comment type="caution">
    <text evidence="7">The sequence shown here is derived from an EMBL/GenBank/DDBJ whole genome shotgun (WGS) entry which is preliminary data.</text>
</comment>
<gene>
    <name evidence="7" type="ORF">H9982_02255</name>
</gene>
<evidence type="ECO:0000256" key="5">
    <source>
        <dbReference type="SAM" id="MobiDB-lite"/>
    </source>
</evidence>
<evidence type="ECO:0000256" key="1">
    <source>
        <dbReference type="ARBA" id="ARBA00004167"/>
    </source>
</evidence>
<comment type="subcellular location">
    <subcellularLocation>
        <location evidence="1">Membrane</location>
        <topology evidence="1">Single-pass membrane protein</topology>
    </subcellularLocation>
</comment>
<feature type="domain" description="Translocation and assembly module TamB C-terminal" evidence="6">
    <location>
        <begin position="989"/>
        <end position="1440"/>
    </location>
</feature>
<reference evidence="7" key="1">
    <citation type="journal article" date="2021" name="PeerJ">
        <title>Extensive microbial diversity within the chicken gut microbiome revealed by metagenomics and culture.</title>
        <authorList>
            <person name="Gilroy R."/>
            <person name="Ravi A."/>
            <person name="Getino M."/>
            <person name="Pursley I."/>
            <person name="Horton D.L."/>
            <person name="Alikhan N.F."/>
            <person name="Baker D."/>
            <person name="Gharbi K."/>
            <person name="Hall N."/>
            <person name="Watson M."/>
            <person name="Adriaenssens E.M."/>
            <person name="Foster-Nyarko E."/>
            <person name="Jarju S."/>
            <person name="Secka A."/>
            <person name="Antonio M."/>
            <person name="Oren A."/>
            <person name="Chaudhuri R.R."/>
            <person name="La Ragione R."/>
            <person name="Hildebrand F."/>
            <person name="Pallen M.J."/>
        </authorList>
    </citation>
    <scope>NUCLEOTIDE SEQUENCE</scope>
    <source>
        <strain evidence="7">ChiHjej12B11-16260</strain>
    </source>
</reference>